<feature type="region of interest" description="Disordered" evidence="1">
    <location>
        <begin position="22"/>
        <end position="63"/>
    </location>
</feature>
<keyword evidence="3" id="KW-1185">Reference proteome</keyword>
<keyword evidence="2" id="KW-0687">Ribonucleoprotein</keyword>
<protein>
    <submittedName>
        <fullName evidence="2">Small nuclear ribonucleoprotein</fullName>
    </submittedName>
</protein>
<gene>
    <name evidence="2" type="ORF">A2U01_0003163</name>
</gene>
<dbReference type="Proteomes" id="UP000265520">
    <property type="component" value="Unassembled WGS sequence"/>
</dbReference>
<feature type="non-terminal residue" evidence="2">
    <location>
        <position position="63"/>
    </location>
</feature>
<organism evidence="2 3">
    <name type="scientific">Trifolium medium</name>
    <dbReference type="NCBI Taxonomy" id="97028"/>
    <lineage>
        <taxon>Eukaryota</taxon>
        <taxon>Viridiplantae</taxon>
        <taxon>Streptophyta</taxon>
        <taxon>Embryophyta</taxon>
        <taxon>Tracheophyta</taxon>
        <taxon>Spermatophyta</taxon>
        <taxon>Magnoliopsida</taxon>
        <taxon>eudicotyledons</taxon>
        <taxon>Gunneridae</taxon>
        <taxon>Pentapetalae</taxon>
        <taxon>rosids</taxon>
        <taxon>fabids</taxon>
        <taxon>Fabales</taxon>
        <taxon>Fabaceae</taxon>
        <taxon>Papilionoideae</taxon>
        <taxon>50 kb inversion clade</taxon>
        <taxon>NPAAA clade</taxon>
        <taxon>Hologalegina</taxon>
        <taxon>IRL clade</taxon>
        <taxon>Trifolieae</taxon>
        <taxon>Trifolium</taxon>
    </lineage>
</organism>
<name>A0A392M4R5_9FABA</name>
<sequence>MQRIQYARTKSDIIAKADGTFVPREKRKRHDDKGAFGGYGSRRPLLRSRRSAEASLSKPMIPT</sequence>
<evidence type="ECO:0000256" key="1">
    <source>
        <dbReference type="SAM" id="MobiDB-lite"/>
    </source>
</evidence>
<evidence type="ECO:0000313" key="3">
    <source>
        <dbReference type="Proteomes" id="UP000265520"/>
    </source>
</evidence>
<proteinExistence type="predicted"/>
<dbReference type="EMBL" id="LXQA010003572">
    <property type="protein sequence ID" value="MCH82360.1"/>
    <property type="molecule type" value="Genomic_DNA"/>
</dbReference>
<reference evidence="2 3" key="1">
    <citation type="journal article" date="2018" name="Front. Plant Sci.">
        <title>Red Clover (Trifolium pratense) and Zigzag Clover (T. medium) - A Picture of Genomic Similarities and Differences.</title>
        <authorList>
            <person name="Dluhosova J."/>
            <person name="Istvanek J."/>
            <person name="Nedelnik J."/>
            <person name="Repkova J."/>
        </authorList>
    </citation>
    <scope>NUCLEOTIDE SEQUENCE [LARGE SCALE GENOMIC DNA]</scope>
    <source>
        <strain evidence="3">cv. 10/8</strain>
        <tissue evidence="2">Leaf</tissue>
    </source>
</reference>
<comment type="caution">
    <text evidence="2">The sequence shown here is derived from an EMBL/GenBank/DDBJ whole genome shotgun (WGS) entry which is preliminary data.</text>
</comment>
<accession>A0A392M4R5</accession>
<dbReference type="GO" id="GO:1990904">
    <property type="term" value="C:ribonucleoprotein complex"/>
    <property type="evidence" value="ECO:0007669"/>
    <property type="project" value="UniProtKB-KW"/>
</dbReference>
<dbReference type="AlphaFoldDB" id="A0A392M4R5"/>
<evidence type="ECO:0000313" key="2">
    <source>
        <dbReference type="EMBL" id="MCH82360.1"/>
    </source>
</evidence>